<proteinExistence type="predicted"/>
<organism evidence="2 3">
    <name type="scientific">Nocardioides silvaticus</name>
    <dbReference type="NCBI Taxonomy" id="2201891"/>
    <lineage>
        <taxon>Bacteria</taxon>
        <taxon>Bacillati</taxon>
        <taxon>Actinomycetota</taxon>
        <taxon>Actinomycetes</taxon>
        <taxon>Propionibacteriales</taxon>
        <taxon>Nocardioidaceae</taxon>
        <taxon>Nocardioides</taxon>
    </lineage>
</organism>
<dbReference type="EMBL" id="QGDD01000001">
    <property type="protein sequence ID" value="PWN04740.1"/>
    <property type="molecule type" value="Genomic_DNA"/>
</dbReference>
<accession>A0A316TJT6</accession>
<sequence length="345" mass="38203">MTREALQIKVVDSFDDDELRTWLDIVNDVDEFERGDASTPWTFFELSVGAREPSKAWRRVRLLGSVDGTAVAAGQVQMPLLDNLTAAEIDVNVLPEHRRQGIGTELLAECERIARQEGRTRFDAMTAWPYDGPADGAGTSGVEFGRVHGYVFGLGDVQREVLLPVDAAVLDALEAEAASYACDYELRTWSGPFTDDDLLLSYLELSAKLMIEAPMGDNEYEEEAVDVEAHRMHESTVAKQERVKFTTVALAPDGKVAAFTDLMAPSHDATYVFQWGTLADRAHRGHRLGLAVKIANLKALQATGEYDGRRLVTWNAEVNDHMIGINHRMGFRPVARAGELQKKIA</sequence>
<dbReference type="Pfam" id="PF00583">
    <property type="entry name" value="Acetyltransf_1"/>
    <property type="match status" value="1"/>
</dbReference>
<keyword evidence="3" id="KW-1185">Reference proteome</keyword>
<dbReference type="SUPFAM" id="SSF55729">
    <property type="entry name" value="Acyl-CoA N-acyltransferases (Nat)"/>
    <property type="match status" value="2"/>
</dbReference>
<dbReference type="Proteomes" id="UP000245507">
    <property type="component" value="Unassembled WGS sequence"/>
</dbReference>
<dbReference type="InterPro" id="IPR016181">
    <property type="entry name" value="Acyl_CoA_acyltransferase"/>
</dbReference>
<evidence type="ECO:0000313" key="3">
    <source>
        <dbReference type="Proteomes" id="UP000245507"/>
    </source>
</evidence>
<evidence type="ECO:0000313" key="2">
    <source>
        <dbReference type="EMBL" id="PWN04740.1"/>
    </source>
</evidence>
<protein>
    <submittedName>
        <fullName evidence="2">PE-PGRS family protein</fullName>
    </submittedName>
</protein>
<feature type="domain" description="N-acetyltransferase" evidence="1">
    <location>
        <begin position="9"/>
        <end position="176"/>
    </location>
</feature>
<dbReference type="CDD" id="cd04301">
    <property type="entry name" value="NAT_SF"/>
    <property type="match status" value="1"/>
</dbReference>
<gene>
    <name evidence="2" type="ORF">DJ010_03755</name>
</gene>
<name>A0A316TJT6_9ACTN</name>
<dbReference type="GO" id="GO:0016747">
    <property type="term" value="F:acyltransferase activity, transferring groups other than amino-acyl groups"/>
    <property type="evidence" value="ECO:0007669"/>
    <property type="project" value="InterPro"/>
</dbReference>
<reference evidence="2 3" key="1">
    <citation type="submission" date="2018-05" db="EMBL/GenBank/DDBJ databases">
        <title>Nocardioides silvaticus genome.</title>
        <authorList>
            <person name="Li C."/>
            <person name="Wang G."/>
        </authorList>
    </citation>
    <scope>NUCLEOTIDE SEQUENCE [LARGE SCALE GENOMIC DNA]</scope>
    <source>
        <strain evidence="2 3">CCTCC AB 2018079</strain>
    </source>
</reference>
<dbReference type="Gene3D" id="3.40.630.30">
    <property type="match status" value="1"/>
</dbReference>
<dbReference type="AlphaFoldDB" id="A0A316TJT6"/>
<dbReference type="PROSITE" id="PS51186">
    <property type="entry name" value="GNAT"/>
    <property type="match status" value="1"/>
</dbReference>
<dbReference type="InterPro" id="IPR000182">
    <property type="entry name" value="GNAT_dom"/>
</dbReference>
<comment type="caution">
    <text evidence="2">The sequence shown here is derived from an EMBL/GenBank/DDBJ whole genome shotgun (WGS) entry which is preliminary data.</text>
</comment>
<dbReference type="RefSeq" id="WP_109692244.1">
    <property type="nucleotide sequence ID" value="NZ_QGDD01000001.1"/>
</dbReference>
<dbReference type="OrthoDB" id="4119890at2"/>
<evidence type="ECO:0000259" key="1">
    <source>
        <dbReference type="PROSITE" id="PS51186"/>
    </source>
</evidence>